<comment type="caution">
    <text evidence="5">The sequence shown here is derived from an EMBL/GenBank/DDBJ whole genome shotgun (WGS) entry which is preliminary data.</text>
</comment>
<accession>A0A3N6QAL2</accession>
<evidence type="ECO:0008006" key="7">
    <source>
        <dbReference type="Google" id="ProtNLM"/>
    </source>
</evidence>
<comment type="similarity">
    <text evidence="1">Belongs to the complex I subunit 4L family.</text>
</comment>
<evidence type="ECO:0000256" key="1">
    <source>
        <dbReference type="ARBA" id="ARBA00010519"/>
    </source>
</evidence>
<dbReference type="EMBL" id="QGKX02001290">
    <property type="protein sequence ID" value="KAF3539262.1"/>
    <property type="molecule type" value="Genomic_DNA"/>
</dbReference>
<evidence type="ECO:0000256" key="3">
    <source>
        <dbReference type="ARBA" id="ARBA00022967"/>
    </source>
</evidence>
<evidence type="ECO:0000313" key="5">
    <source>
        <dbReference type="EMBL" id="KAF3539262.1"/>
    </source>
</evidence>
<dbReference type="PANTHER" id="PTHR11434">
    <property type="entry name" value="NADH-UBIQUINONE OXIDOREDUCTASE SUBUNIT ND4L"/>
    <property type="match status" value="1"/>
</dbReference>
<keyword evidence="2" id="KW-0813">Transport</keyword>
<organism evidence="5 6">
    <name type="scientific">Brassica cretica</name>
    <name type="common">Mustard</name>
    <dbReference type="NCBI Taxonomy" id="69181"/>
    <lineage>
        <taxon>Eukaryota</taxon>
        <taxon>Viridiplantae</taxon>
        <taxon>Streptophyta</taxon>
        <taxon>Embryophyta</taxon>
        <taxon>Tracheophyta</taxon>
        <taxon>Spermatophyta</taxon>
        <taxon>Magnoliopsida</taxon>
        <taxon>eudicotyledons</taxon>
        <taxon>Gunneridae</taxon>
        <taxon>Pentapetalae</taxon>
        <taxon>rosids</taxon>
        <taxon>malvids</taxon>
        <taxon>Brassicales</taxon>
        <taxon>Brassicaceae</taxon>
        <taxon>Brassiceae</taxon>
        <taxon>Brassica</taxon>
    </lineage>
</organism>
<dbReference type="InterPro" id="IPR001133">
    <property type="entry name" value="NADH_UbQ_OxRdtase_chain4L/K"/>
</dbReference>
<keyword evidence="4" id="KW-0520">NAD</keyword>
<evidence type="ECO:0000256" key="4">
    <source>
        <dbReference type="ARBA" id="ARBA00023027"/>
    </source>
</evidence>
<evidence type="ECO:0000313" key="6">
    <source>
        <dbReference type="Proteomes" id="UP000712600"/>
    </source>
</evidence>
<dbReference type="PANTHER" id="PTHR11434:SF21">
    <property type="entry name" value="NADH DEHYDROGENASE SUBUNIT 4L-RELATED"/>
    <property type="match status" value="1"/>
</dbReference>
<dbReference type="GO" id="GO:0030964">
    <property type="term" value="C:NADH dehydrogenase complex"/>
    <property type="evidence" value="ECO:0007669"/>
    <property type="project" value="TreeGrafter"/>
</dbReference>
<protein>
    <recommendedName>
        <fullName evidence="7">NADH dehydrogenase subunit 4L</fullName>
    </recommendedName>
</protein>
<keyword evidence="3" id="KW-1278">Translocase</keyword>
<dbReference type="Gene3D" id="1.10.287.3510">
    <property type="match status" value="1"/>
</dbReference>
<dbReference type="AlphaFoldDB" id="A0A3N6QAL2"/>
<sequence length="53" mass="5687">MSMPIESMLLAVNLNFLVFFISSDDTSQVFSSLVTTVAGVESAIGLAIFVIIF</sequence>
<evidence type="ECO:0000256" key="2">
    <source>
        <dbReference type="ARBA" id="ARBA00022448"/>
    </source>
</evidence>
<name>A0A3N6QAL2_BRACR</name>
<dbReference type="Proteomes" id="UP000712600">
    <property type="component" value="Unassembled WGS sequence"/>
</dbReference>
<dbReference type="GO" id="GO:0016651">
    <property type="term" value="F:oxidoreductase activity, acting on NAD(P)H"/>
    <property type="evidence" value="ECO:0007669"/>
    <property type="project" value="InterPro"/>
</dbReference>
<dbReference type="GO" id="GO:0042773">
    <property type="term" value="P:ATP synthesis coupled electron transport"/>
    <property type="evidence" value="ECO:0007669"/>
    <property type="project" value="InterPro"/>
</dbReference>
<reference evidence="5" key="1">
    <citation type="submission" date="2019-12" db="EMBL/GenBank/DDBJ databases">
        <title>Genome sequencing and annotation of Brassica cretica.</title>
        <authorList>
            <person name="Studholme D.J."/>
            <person name="Sarris P."/>
        </authorList>
    </citation>
    <scope>NUCLEOTIDE SEQUENCE</scope>
    <source>
        <strain evidence="5">PFS-109/04</strain>
        <tissue evidence="5">Leaf</tissue>
    </source>
</reference>
<gene>
    <name evidence="5" type="ORF">F2Q69_00022078</name>
</gene>
<proteinExistence type="inferred from homology"/>